<dbReference type="Proteomes" id="UP001284601">
    <property type="component" value="Unassembled WGS sequence"/>
</dbReference>
<comment type="caution">
    <text evidence="5">The sequence shown here is derived from an EMBL/GenBank/DDBJ whole genome shotgun (WGS) entry which is preliminary data.</text>
</comment>
<dbReference type="PANTHER" id="PTHR33392">
    <property type="entry name" value="POLYISOPRENYL-TEICHOIC ACID--PEPTIDOGLYCAN TEICHOIC ACID TRANSFERASE TAGU"/>
    <property type="match status" value="1"/>
</dbReference>
<keyword evidence="6" id="KW-1185">Reference proteome</keyword>
<evidence type="ECO:0000256" key="1">
    <source>
        <dbReference type="ARBA" id="ARBA00006068"/>
    </source>
</evidence>
<evidence type="ECO:0000259" key="4">
    <source>
        <dbReference type="Pfam" id="PF03816"/>
    </source>
</evidence>
<comment type="similarity">
    <text evidence="1">Belongs to the LytR/CpsA/Psr (LCP) family.</text>
</comment>
<feature type="region of interest" description="Disordered" evidence="2">
    <location>
        <begin position="333"/>
        <end position="371"/>
    </location>
</feature>
<name>A0ABU4HZE2_9ACTN</name>
<dbReference type="InterPro" id="IPR050922">
    <property type="entry name" value="LytR/CpsA/Psr_CW_biosynth"/>
</dbReference>
<keyword evidence="3" id="KW-0472">Membrane</keyword>
<protein>
    <submittedName>
        <fullName evidence="5">LCP family protein</fullName>
    </submittedName>
</protein>
<organism evidence="5 6">
    <name type="scientific">Conexibacter stalactiti</name>
    <dbReference type="NCBI Taxonomy" id="1940611"/>
    <lineage>
        <taxon>Bacteria</taxon>
        <taxon>Bacillati</taxon>
        <taxon>Actinomycetota</taxon>
        <taxon>Thermoleophilia</taxon>
        <taxon>Solirubrobacterales</taxon>
        <taxon>Conexibacteraceae</taxon>
        <taxon>Conexibacter</taxon>
    </lineage>
</organism>
<reference evidence="5 6" key="2">
    <citation type="submission" date="2023-10" db="EMBL/GenBank/DDBJ databases">
        <authorList>
            <person name="Han X.F."/>
        </authorList>
    </citation>
    <scope>NUCLEOTIDE SEQUENCE [LARGE SCALE GENOMIC DNA]</scope>
    <source>
        <strain evidence="5 6">KCTC 39840</strain>
    </source>
</reference>
<dbReference type="RefSeq" id="WP_318601256.1">
    <property type="nucleotide sequence ID" value="NZ_JAWSTH010000167.1"/>
</dbReference>
<sequence>MSYQHYDDDRFDEFPRRARGGTWLRFLLAAVLVIMLTAGATATAGLLNVQNFVDDLKAGGTIRGAERAITRADAGDPQTLLLIGSDHRFDAARRDARSDTMMLVRIDPDAAATTVLSIPRDLRVTYTDADGLVHGPTKINETYTVGGEALTAEVIRRTFGIPINHIANVNFRGFREVIDAIGCVYVDVDQRYYHSNIGLAASAQYAEIDIDPGYQMMCGQRALDYVRYRHTDSDLVRGARQQDFLRQIRSQYDVNDFIDDPHKLTRIIGRRMQTDKDLQSASALLKLMQLVAFSASKPIQQVALTPTYTTGSDGASYVEAGPEEIARVRKEFLNPDAAPAPPRQQQRARRGGKRGRRARAPAGPTPESVGLFDMAQTGKDYAIQLGAMNFPVYYPRYLPNSLGYMPVNTGAEGGYPIAYKTKAPDGKMRQGYRFVVKYGDPGNFMGVQGLRWTDPPILRNPSSDHRTVNGKKLDLYYDGRRLRLVAWRTGDAVYWISNTLEKRLSNDQMLQIAGSLTRLGGR</sequence>
<evidence type="ECO:0000313" key="5">
    <source>
        <dbReference type="EMBL" id="MDW5598698.1"/>
    </source>
</evidence>
<keyword evidence="3" id="KW-0812">Transmembrane</keyword>
<accession>A0ABU4HZE2</accession>
<evidence type="ECO:0000313" key="6">
    <source>
        <dbReference type="Proteomes" id="UP001284601"/>
    </source>
</evidence>
<evidence type="ECO:0000256" key="2">
    <source>
        <dbReference type="SAM" id="MobiDB-lite"/>
    </source>
</evidence>
<dbReference type="InterPro" id="IPR004474">
    <property type="entry name" value="LytR_CpsA_psr"/>
</dbReference>
<feature type="domain" description="Cell envelope-related transcriptional attenuator" evidence="4">
    <location>
        <begin position="97"/>
        <end position="251"/>
    </location>
</feature>
<gene>
    <name evidence="5" type="ORF">R7226_30330</name>
</gene>
<feature type="transmembrane region" description="Helical" evidence="3">
    <location>
        <begin position="26"/>
        <end position="47"/>
    </location>
</feature>
<dbReference type="NCBIfam" id="TIGR00350">
    <property type="entry name" value="lytR_cpsA_psr"/>
    <property type="match status" value="1"/>
</dbReference>
<dbReference type="PANTHER" id="PTHR33392:SF6">
    <property type="entry name" value="POLYISOPRENYL-TEICHOIC ACID--PEPTIDOGLYCAN TEICHOIC ACID TRANSFERASE TAGU"/>
    <property type="match status" value="1"/>
</dbReference>
<dbReference type="EMBL" id="JAWSTH010000167">
    <property type="protein sequence ID" value="MDW5598698.1"/>
    <property type="molecule type" value="Genomic_DNA"/>
</dbReference>
<dbReference type="Pfam" id="PF03816">
    <property type="entry name" value="LytR_cpsA_psr"/>
    <property type="match status" value="1"/>
</dbReference>
<proteinExistence type="inferred from homology"/>
<reference evidence="6" key="1">
    <citation type="submission" date="2023-07" db="EMBL/GenBank/DDBJ databases">
        <title>Conexibacter stalactiti sp. nov., isolated from stalactites in a lava cave and emended description of the genus Conexibacter.</title>
        <authorList>
            <person name="Lee S.D."/>
        </authorList>
    </citation>
    <scope>NUCLEOTIDE SEQUENCE [LARGE SCALE GENOMIC DNA]</scope>
    <source>
        <strain evidence="6">KCTC 39840</strain>
    </source>
</reference>
<dbReference type="Gene3D" id="3.40.630.190">
    <property type="entry name" value="LCP protein"/>
    <property type="match status" value="1"/>
</dbReference>
<feature type="compositionally biased region" description="Basic residues" evidence="2">
    <location>
        <begin position="346"/>
        <end position="359"/>
    </location>
</feature>
<keyword evidence="3" id="KW-1133">Transmembrane helix</keyword>
<evidence type="ECO:0000256" key="3">
    <source>
        <dbReference type="SAM" id="Phobius"/>
    </source>
</evidence>